<dbReference type="Gene3D" id="1.10.510.10">
    <property type="entry name" value="Transferase(Phosphotransferase) domain 1"/>
    <property type="match status" value="1"/>
</dbReference>
<name>A0ABW6IFD2_9CYAN</name>
<keyword evidence="11" id="KW-1133">Transmembrane helix</keyword>
<feature type="transmembrane region" description="Helical" evidence="11">
    <location>
        <begin position="30"/>
        <end position="48"/>
    </location>
</feature>
<feature type="domain" description="Protein kinase" evidence="12">
    <location>
        <begin position="480"/>
        <end position="752"/>
    </location>
</feature>
<dbReference type="InterPro" id="IPR017441">
    <property type="entry name" value="Protein_kinase_ATP_BS"/>
</dbReference>
<evidence type="ECO:0000256" key="2">
    <source>
        <dbReference type="ARBA" id="ARBA00022527"/>
    </source>
</evidence>
<sequence>MTVSSKPAAASTPKTNRSTRSGLVLGISRWTYGFTGFWLALVTAAAFLDVPLIRLLEHQSQTLFFELKGPVVPPDDIVLLTIDDESLSQGEHYLSEPEAYADLAPIQQWPWQRQAYAIAIEKLIAAGAKAVALDVVLSLPSSYGEADDQALAAVLQRFGDRVVLAATYGEIQMAQGQITKPVLPIPQLLDTPIQVGAIHFPLEADSRIHRQGRVFIDEQVRRNADVDAVSELTDAITSALSFAEATLKAAQIDYVPTRGDHIYFHGPAGTFKQVPFWYVIDDDPWQNTLDAGAYFKDKIVLIGSTSQLHQDFHAAPFSGSLLYPTPMAGLEILANDLATLQQGKSVWVLSNQAWQRGVSILLVGAAFGVLLSCLQRPLTRILCTGSTMLLWVGFGFGCFLAFNVFVPVTSPVLAIGVIGGANLLASLAGDQFKKQKLRSTLAQYVTSPIVQEIISQQDEFQDLLEVREAQVIGKVLGDRYQVTKLLGSGGFGETYIAQDLQRPHHPTCVVKQLKIVSDNPKMHHLAQRLFTGEAETLEKLGQHDQIPRLLAYFEANQSFYLVQEMIEGKVLRDELDQRRTLSQADVYALLVDLLPVIAFVHAEGVIHRDIKPSNIIRRASDNRLVLIDFGAVKQISNRLTSTSARLTSTIGIGTQGYMPSEQSAGIPNFSSDIYALGITAIEALTGTLPQILQRDAAGEIVWTHKIENLNPQLCQILKQMTRYDFSQRYRSAQEILNDLAQIQPDQLPHTEIEPTQPTASDRPPHQVVIEAHSSQLDSGRSDEPATEMLPSDWEQQYSAEQTIDTEEI</sequence>
<keyword evidence="11" id="KW-0812">Transmembrane</keyword>
<evidence type="ECO:0000256" key="11">
    <source>
        <dbReference type="SAM" id="Phobius"/>
    </source>
</evidence>
<evidence type="ECO:0000313" key="13">
    <source>
        <dbReference type="EMBL" id="MFE4106754.1"/>
    </source>
</evidence>
<dbReference type="PANTHER" id="PTHR24363:SF0">
    <property type="entry name" value="SERINE_THREONINE KINASE LIKE DOMAIN CONTAINING 1"/>
    <property type="match status" value="1"/>
</dbReference>
<dbReference type="RefSeq" id="WP_377964807.1">
    <property type="nucleotide sequence ID" value="NZ_JBHZOL010000071.1"/>
</dbReference>
<protein>
    <recommendedName>
        <fullName evidence="1">non-specific serine/threonine protein kinase</fullName>
        <ecNumber evidence="1">2.7.11.1</ecNumber>
    </recommendedName>
</protein>
<keyword evidence="11" id="KW-0472">Membrane</keyword>
<evidence type="ECO:0000256" key="8">
    <source>
        <dbReference type="ARBA" id="ARBA00048679"/>
    </source>
</evidence>
<evidence type="ECO:0000259" key="12">
    <source>
        <dbReference type="PROSITE" id="PS50011"/>
    </source>
</evidence>
<evidence type="ECO:0000256" key="7">
    <source>
        <dbReference type="ARBA" id="ARBA00047899"/>
    </source>
</evidence>
<evidence type="ECO:0000313" key="14">
    <source>
        <dbReference type="Proteomes" id="UP001600165"/>
    </source>
</evidence>
<keyword evidence="2" id="KW-0723">Serine/threonine-protein kinase</keyword>
<evidence type="ECO:0000256" key="6">
    <source>
        <dbReference type="ARBA" id="ARBA00022840"/>
    </source>
</evidence>
<keyword evidence="4 9" id="KW-0547">Nucleotide-binding</keyword>
<evidence type="ECO:0000256" key="1">
    <source>
        <dbReference type="ARBA" id="ARBA00012513"/>
    </source>
</evidence>
<dbReference type="EMBL" id="JBHZOL010000071">
    <property type="protein sequence ID" value="MFE4106754.1"/>
    <property type="molecule type" value="Genomic_DNA"/>
</dbReference>
<dbReference type="CDD" id="cd14014">
    <property type="entry name" value="STKc_PknB_like"/>
    <property type="match status" value="1"/>
</dbReference>
<feature type="region of interest" description="Disordered" evidence="10">
    <location>
        <begin position="771"/>
        <end position="808"/>
    </location>
</feature>
<dbReference type="InterPro" id="IPR011009">
    <property type="entry name" value="Kinase-like_dom_sf"/>
</dbReference>
<feature type="compositionally biased region" description="Polar residues" evidence="10">
    <location>
        <begin position="793"/>
        <end position="802"/>
    </location>
</feature>
<feature type="transmembrane region" description="Helical" evidence="11">
    <location>
        <begin position="353"/>
        <end position="374"/>
    </location>
</feature>
<dbReference type="Pfam" id="PF05226">
    <property type="entry name" value="CHASE2"/>
    <property type="match status" value="1"/>
</dbReference>
<gene>
    <name evidence="13" type="ORF">ACFVKH_10735</name>
</gene>
<comment type="catalytic activity">
    <reaction evidence="8">
        <text>L-seryl-[protein] + ATP = O-phospho-L-seryl-[protein] + ADP + H(+)</text>
        <dbReference type="Rhea" id="RHEA:17989"/>
        <dbReference type="Rhea" id="RHEA-COMP:9863"/>
        <dbReference type="Rhea" id="RHEA-COMP:11604"/>
        <dbReference type="ChEBI" id="CHEBI:15378"/>
        <dbReference type="ChEBI" id="CHEBI:29999"/>
        <dbReference type="ChEBI" id="CHEBI:30616"/>
        <dbReference type="ChEBI" id="CHEBI:83421"/>
        <dbReference type="ChEBI" id="CHEBI:456216"/>
        <dbReference type="EC" id="2.7.11.1"/>
    </reaction>
</comment>
<accession>A0ABW6IFD2</accession>
<dbReference type="SUPFAM" id="SSF56112">
    <property type="entry name" value="Protein kinase-like (PK-like)"/>
    <property type="match status" value="1"/>
</dbReference>
<proteinExistence type="predicted"/>
<feature type="binding site" evidence="9">
    <location>
        <position position="511"/>
    </location>
    <ligand>
        <name>ATP</name>
        <dbReference type="ChEBI" id="CHEBI:30616"/>
    </ligand>
</feature>
<dbReference type="Proteomes" id="UP001600165">
    <property type="component" value="Unassembled WGS sequence"/>
</dbReference>
<feature type="transmembrane region" description="Helical" evidence="11">
    <location>
        <begin position="381"/>
        <end position="402"/>
    </location>
</feature>
<dbReference type="Pfam" id="PF00069">
    <property type="entry name" value="Pkinase"/>
    <property type="match status" value="1"/>
</dbReference>
<evidence type="ECO:0000256" key="4">
    <source>
        <dbReference type="ARBA" id="ARBA00022741"/>
    </source>
</evidence>
<evidence type="ECO:0000256" key="5">
    <source>
        <dbReference type="ARBA" id="ARBA00022777"/>
    </source>
</evidence>
<keyword evidence="6 9" id="KW-0067">ATP-binding</keyword>
<keyword evidence="14" id="KW-1185">Reference proteome</keyword>
<evidence type="ECO:0000256" key="3">
    <source>
        <dbReference type="ARBA" id="ARBA00022679"/>
    </source>
</evidence>
<comment type="caution">
    <text evidence="13">The sequence shown here is derived from an EMBL/GenBank/DDBJ whole genome shotgun (WGS) entry which is preliminary data.</text>
</comment>
<dbReference type="InterPro" id="IPR000719">
    <property type="entry name" value="Prot_kinase_dom"/>
</dbReference>
<organism evidence="13 14">
    <name type="scientific">Almyronema epifaneia S1</name>
    <dbReference type="NCBI Taxonomy" id="2991925"/>
    <lineage>
        <taxon>Bacteria</taxon>
        <taxon>Bacillati</taxon>
        <taxon>Cyanobacteriota</taxon>
        <taxon>Cyanophyceae</taxon>
        <taxon>Nodosilineales</taxon>
        <taxon>Nodosilineaceae</taxon>
        <taxon>Almyronema</taxon>
        <taxon>Almyronema epifaneia</taxon>
    </lineage>
</organism>
<dbReference type="EC" id="2.7.11.1" evidence="1"/>
<keyword evidence="3" id="KW-0808">Transferase</keyword>
<reference evidence="13 14" key="1">
    <citation type="submission" date="2024-10" db="EMBL/GenBank/DDBJ databases">
        <authorList>
            <person name="Ratan Roy A."/>
            <person name="Morales Sandoval P.H."/>
            <person name="De Los Santos Villalobos S."/>
            <person name="Chakraborty S."/>
            <person name="Mukherjee J."/>
        </authorList>
    </citation>
    <scope>NUCLEOTIDE SEQUENCE [LARGE SCALE GENOMIC DNA]</scope>
    <source>
        <strain evidence="13 14">S1</strain>
    </source>
</reference>
<keyword evidence="5" id="KW-0418">Kinase</keyword>
<evidence type="ECO:0000256" key="9">
    <source>
        <dbReference type="PROSITE-ProRule" id="PRU10141"/>
    </source>
</evidence>
<dbReference type="PROSITE" id="PS00107">
    <property type="entry name" value="PROTEIN_KINASE_ATP"/>
    <property type="match status" value="1"/>
</dbReference>
<dbReference type="InterPro" id="IPR007890">
    <property type="entry name" value="CHASE2"/>
</dbReference>
<dbReference type="Gene3D" id="3.30.200.20">
    <property type="entry name" value="Phosphorylase Kinase, domain 1"/>
    <property type="match status" value="1"/>
</dbReference>
<dbReference type="SMART" id="SM01080">
    <property type="entry name" value="CHASE2"/>
    <property type="match status" value="1"/>
</dbReference>
<dbReference type="SMART" id="SM00220">
    <property type="entry name" value="S_TKc"/>
    <property type="match status" value="1"/>
</dbReference>
<dbReference type="PROSITE" id="PS50011">
    <property type="entry name" value="PROTEIN_KINASE_DOM"/>
    <property type="match status" value="1"/>
</dbReference>
<dbReference type="PANTHER" id="PTHR24363">
    <property type="entry name" value="SERINE/THREONINE PROTEIN KINASE"/>
    <property type="match status" value="1"/>
</dbReference>
<comment type="catalytic activity">
    <reaction evidence="7">
        <text>L-threonyl-[protein] + ATP = O-phospho-L-threonyl-[protein] + ADP + H(+)</text>
        <dbReference type="Rhea" id="RHEA:46608"/>
        <dbReference type="Rhea" id="RHEA-COMP:11060"/>
        <dbReference type="Rhea" id="RHEA-COMP:11605"/>
        <dbReference type="ChEBI" id="CHEBI:15378"/>
        <dbReference type="ChEBI" id="CHEBI:30013"/>
        <dbReference type="ChEBI" id="CHEBI:30616"/>
        <dbReference type="ChEBI" id="CHEBI:61977"/>
        <dbReference type="ChEBI" id="CHEBI:456216"/>
        <dbReference type="EC" id="2.7.11.1"/>
    </reaction>
</comment>
<evidence type="ECO:0000256" key="10">
    <source>
        <dbReference type="SAM" id="MobiDB-lite"/>
    </source>
</evidence>